<proteinExistence type="predicted"/>
<dbReference type="EMBL" id="BKCJ010003320">
    <property type="protein sequence ID" value="GEU54364.1"/>
    <property type="molecule type" value="Genomic_DNA"/>
</dbReference>
<dbReference type="AlphaFoldDB" id="A0A6L2L2H9"/>
<protein>
    <submittedName>
        <fullName evidence="1">Uncharacterized protein</fullName>
    </submittedName>
</protein>
<sequence>MTTTAAQQVTIDNAVDDNIFSPMRFISKADDYQVYGALLPDKKESSTTDRSKGIDLLSEAALLDEAQVLDEPKANSVDTHKGTSLKLGVLDVSKADSLESELIPTDDETNDETNDVDKEEYERISKELYGDVNVKLTDAEHNDEEKGDADMTYAVHVQVEQIQEQTTGVQEESCPEMASIQGQYAEQATTTTTPIVHNATTEVPLLSSSHFVSSTYTNAFLNLKNLHSTKTDVVSILDINVQHEVLCTSPLLAIYVSIIPKHTVFHPSETVITASATTITSFIFSLFPTLQQSIPIPTLINTKATTSTFEVPESKTLFALHQRITNLEKDVKELKNVDNSTTVISTIKSEVPNAIKEYLGSSLDDARYMMIQKHSADIIKEHFVPAEIVERLKQQYAPQKNFDYAKHDDVEFDNTDMPMDHGEDLGKTDEQPNDEAIPKNYCVKAVEWYGYGHLEEIAVKRSDEKLYTFKEGDFKRLHLNNIEDMLLLVVQNKIHNLDRNVVVHLAGFMRADELYKFSDDTLILVHNTLDLMHHELHLRYNTTMGKRLWTRLNQQRIRIMIKSINQKLLDRQIMRILEKFVGGRDHGEDLRLLQQTL</sequence>
<accession>A0A6L2L2H9</accession>
<evidence type="ECO:0000313" key="1">
    <source>
        <dbReference type="EMBL" id="GEU54364.1"/>
    </source>
</evidence>
<reference evidence="1" key="1">
    <citation type="journal article" date="2019" name="Sci. Rep.">
        <title>Draft genome of Tanacetum cinerariifolium, the natural source of mosquito coil.</title>
        <authorList>
            <person name="Yamashiro T."/>
            <person name="Shiraishi A."/>
            <person name="Satake H."/>
            <person name="Nakayama K."/>
        </authorList>
    </citation>
    <scope>NUCLEOTIDE SEQUENCE</scope>
</reference>
<organism evidence="1">
    <name type="scientific">Tanacetum cinerariifolium</name>
    <name type="common">Dalmatian daisy</name>
    <name type="synonym">Chrysanthemum cinerariifolium</name>
    <dbReference type="NCBI Taxonomy" id="118510"/>
    <lineage>
        <taxon>Eukaryota</taxon>
        <taxon>Viridiplantae</taxon>
        <taxon>Streptophyta</taxon>
        <taxon>Embryophyta</taxon>
        <taxon>Tracheophyta</taxon>
        <taxon>Spermatophyta</taxon>
        <taxon>Magnoliopsida</taxon>
        <taxon>eudicotyledons</taxon>
        <taxon>Gunneridae</taxon>
        <taxon>Pentapetalae</taxon>
        <taxon>asterids</taxon>
        <taxon>campanulids</taxon>
        <taxon>Asterales</taxon>
        <taxon>Asteraceae</taxon>
        <taxon>Asteroideae</taxon>
        <taxon>Anthemideae</taxon>
        <taxon>Anthemidinae</taxon>
        <taxon>Tanacetum</taxon>
    </lineage>
</organism>
<name>A0A6L2L2H9_TANCI</name>
<comment type="caution">
    <text evidence="1">The sequence shown here is derived from an EMBL/GenBank/DDBJ whole genome shotgun (WGS) entry which is preliminary data.</text>
</comment>
<gene>
    <name evidence="1" type="ORF">Tci_026342</name>
</gene>